<dbReference type="PRINTS" id="PR01490">
    <property type="entry name" value="RTXTOXIND"/>
</dbReference>
<keyword evidence="7 9" id="KW-1133">Transmembrane helix</keyword>
<evidence type="ECO:0000259" key="11">
    <source>
        <dbReference type="Pfam" id="PF25988"/>
    </source>
</evidence>
<gene>
    <name evidence="13" type="ORF">ACFPTN_19645</name>
</gene>
<dbReference type="InterPro" id="IPR058982">
    <property type="entry name" value="Beta-barrel_AprE"/>
</dbReference>
<comment type="similarity">
    <text evidence="2 9">Belongs to the membrane fusion protein (MFP) (TC 8.A.1) family.</text>
</comment>
<dbReference type="Gene3D" id="2.40.50.100">
    <property type="match status" value="1"/>
</dbReference>
<dbReference type="InterPro" id="IPR059040">
    <property type="entry name" value="HH_CyaD-like"/>
</dbReference>
<name>A0ABW1AXE1_9RHOO</name>
<keyword evidence="3 9" id="KW-0813">Transport</keyword>
<evidence type="ECO:0000256" key="4">
    <source>
        <dbReference type="ARBA" id="ARBA00022475"/>
    </source>
</evidence>
<dbReference type="RefSeq" id="WP_096449516.1">
    <property type="nucleotide sequence ID" value="NZ_JBHSOG010000097.1"/>
</dbReference>
<keyword evidence="10" id="KW-0175">Coiled coil</keyword>
<evidence type="ECO:0000313" key="14">
    <source>
        <dbReference type="Proteomes" id="UP001595974"/>
    </source>
</evidence>
<feature type="domain" description="AprE-like beta-barrel" evidence="12">
    <location>
        <begin position="371"/>
        <end position="458"/>
    </location>
</feature>
<feature type="domain" description="CyaD-like alpha-helical hairpin" evidence="11">
    <location>
        <begin position="130"/>
        <end position="331"/>
    </location>
</feature>
<dbReference type="PROSITE" id="PS00543">
    <property type="entry name" value="HLYD_FAMILY"/>
    <property type="match status" value="1"/>
</dbReference>
<evidence type="ECO:0000256" key="7">
    <source>
        <dbReference type="ARBA" id="ARBA00022989"/>
    </source>
</evidence>
<evidence type="ECO:0000256" key="8">
    <source>
        <dbReference type="ARBA" id="ARBA00023136"/>
    </source>
</evidence>
<sequence>MIAKPTLEAALDLLARYKRVFAAAWNVRHQLAPTPRGALEREFLPAALELQDTPPSPLPRVLMWTLIIAFAIALAWSILGRIDTVASASGKIIPSTRAQVIQPIETAAVRRIHVADGQAVHAGDLLVELDATAAGAEDAQAREAWATARLKAERARSLLASLERGENAGLPALPAQPELSDIPASRRLAETQLLTRQFEEYRSRLRAFDGEIARAQAEQSATRELVAKLDATLPIARRREADYKNLVERAFVSQHGYLEQEQARIEIERDLAYQRAKLAELGQTIAQGRANRSAWQAEFLRGVTAELTEAEQQAASLQAEVTKTENKSRLMRLTAPVDGTVQQLAIHTEGGVVTPAQPLMVVVPNDYSAEVEAVLENKDVGFVKPGQHAEIKIETFPFTRYGTIPAEVSFISNDAVTDEQRGLVFPVRLKLERSTLQVDERTVNLAAGMAVTAEIKTGHRRVIEYFLSPVLQTMDESLGER</sequence>
<evidence type="ECO:0000259" key="12">
    <source>
        <dbReference type="Pfam" id="PF26002"/>
    </source>
</evidence>
<evidence type="ECO:0000313" key="13">
    <source>
        <dbReference type="EMBL" id="MFC5771596.1"/>
    </source>
</evidence>
<evidence type="ECO:0000256" key="9">
    <source>
        <dbReference type="RuleBase" id="RU365093"/>
    </source>
</evidence>
<dbReference type="SUPFAM" id="SSF111369">
    <property type="entry name" value="HlyD-like secretion proteins"/>
    <property type="match status" value="1"/>
</dbReference>
<dbReference type="InterPro" id="IPR006144">
    <property type="entry name" value="Secretion_HlyD_CS"/>
</dbReference>
<feature type="coiled-coil region" evidence="10">
    <location>
        <begin position="300"/>
        <end position="327"/>
    </location>
</feature>
<dbReference type="PANTHER" id="PTHR30386">
    <property type="entry name" value="MEMBRANE FUSION SUBUNIT OF EMRAB-TOLC MULTIDRUG EFFLUX PUMP"/>
    <property type="match status" value="1"/>
</dbReference>
<reference evidence="14" key="1">
    <citation type="journal article" date="2019" name="Int. J. Syst. Evol. Microbiol.">
        <title>The Global Catalogue of Microorganisms (GCM) 10K type strain sequencing project: providing services to taxonomists for standard genome sequencing and annotation.</title>
        <authorList>
            <consortium name="The Broad Institute Genomics Platform"/>
            <consortium name="The Broad Institute Genome Sequencing Center for Infectious Disease"/>
            <person name="Wu L."/>
            <person name="Ma J."/>
        </authorList>
    </citation>
    <scope>NUCLEOTIDE SEQUENCE [LARGE SCALE GENOMIC DNA]</scope>
    <source>
        <strain evidence="14">SHR3</strain>
    </source>
</reference>
<dbReference type="NCBIfam" id="TIGR01843">
    <property type="entry name" value="type_I_hlyD"/>
    <property type="match status" value="1"/>
</dbReference>
<dbReference type="Proteomes" id="UP001595974">
    <property type="component" value="Unassembled WGS sequence"/>
</dbReference>
<dbReference type="Pfam" id="PF25988">
    <property type="entry name" value="HH_CyaD"/>
    <property type="match status" value="1"/>
</dbReference>
<keyword evidence="5 9" id="KW-0997">Cell inner membrane</keyword>
<evidence type="ECO:0000256" key="1">
    <source>
        <dbReference type="ARBA" id="ARBA00004377"/>
    </source>
</evidence>
<organism evidence="13 14">
    <name type="scientific">Thauera sinica</name>
    <dbReference type="NCBI Taxonomy" id="2665146"/>
    <lineage>
        <taxon>Bacteria</taxon>
        <taxon>Pseudomonadati</taxon>
        <taxon>Pseudomonadota</taxon>
        <taxon>Betaproteobacteria</taxon>
        <taxon>Rhodocyclales</taxon>
        <taxon>Zoogloeaceae</taxon>
        <taxon>Thauera</taxon>
    </lineage>
</organism>
<protein>
    <recommendedName>
        <fullName evidence="9">Membrane fusion protein (MFP) family protein</fullName>
    </recommendedName>
</protein>
<dbReference type="EMBL" id="JBHSOG010000097">
    <property type="protein sequence ID" value="MFC5771596.1"/>
    <property type="molecule type" value="Genomic_DNA"/>
</dbReference>
<feature type="transmembrane region" description="Helical" evidence="9">
    <location>
        <begin position="61"/>
        <end position="79"/>
    </location>
</feature>
<dbReference type="Gene3D" id="2.40.30.170">
    <property type="match status" value="1"/>
</dbReference>
<dbReference type="InterPro" id="IPR010129">
    <property type="entry name" value="T1SS_HlyD"/>
</dbReference>
<evidence type="ECO:0000256" key="2">
    <source>
        <dbReference type="ARBA" id="ARBA00009477"/>
    </source>
</evidence>
<proteinExistence type="inferred from homology"/>
<keyword evidence="14" id="KW-1185">Reference proteome</keyword>
<accession>A0ABW1AXE1</accession>
<evidence type="ECO:0000256" key="5">
    <source>
        <dbReference type="ARBA" id="ARBA00022519"/>
    </source>
</evidence>
<comment type="caution">
    <text evidence="13">The sequence shown here is derived from an EMBL/GenBank/DDBJ whole genome shotgun (WGS) entry which is preliminary data.</text>
</comment>
<keyword evidence="6 9" id="KW-0812">Transmembrane</keyword>
<dbReference type="InterPro" id="IPR050739">
    <property type="entry name" value="MFP"/>
</dbReference>
<keyword evidence="8 9" id="KW-0472">Membrane</keyword>
<comment type="subcellular location">
    <subcellularLocation>
        <location evidence="1 9">Cell inner membrane</location>
        <topology evidence="1 9">Single-pass membrane protein</topology>
    </subcellularLocation>
</comment>
<keyword evidence="4 9" id="KW-1003">Cell membrane</keyword>
<dbReference type="PANTHER" id="PTHR30386:SF27">
    <property type="entry name" value="MEMBRANE FUSION PROTEIN (MFP) FAMILY PROTEIN"/>
    <property type="match status" value="1"/>
</dbReference>
<evidence type="ECO:0000256" key="6">
    <source>
        <dbReference type="ARBA" id="ARBA00022692"/>
    </source>
</evidence>
<evidence type="ECO:0000256" key="10">
    <source>
        <dbReference type="SAM" id="Coils"/>
    </source>
</evidence>
<dbReference type="Pfam" id="PF26002">
    <property type="entry name" value="Beta-barrel_AprE"/>
    <property type="match status" value="1"/>
</dbReference>
<evidence type="ECO:0000256" key="3">
    <source>
        <dbReference type="ARBA" id="ARBA00022448"/>
    </source>
</evidence>